<dbReference type="OrthoDB" id="102453at2"/>
<dbReference type="EMBL" id="VOEJ01000010">
    <property type="protein sequence ID" value="TWR24786.1"/>
    <property type="molecule type" value="Genomic_DNA"/>
</dbReference>
<protein>
    <submittedName>
        <fullName evidence="9">Conjugal transfer protein TraG</fullName>
    </submittedName>
</protein>
<keyword evidence="6 7" id="KW-0472">Membrane</keyword>
<keyword evidence="4 7" id="KW-0812">Transmembrane</keyword>
<evidence type="ECO:0000256" key="2">
    <source>
        <dbReference type="ARBA" id="ARBA00008806"/>
    </source>
</evidence>
<comment type="subcellular location">
    <subcellularLocation>
        <location evidence="1">Cell membrane</location>
        <topology evidence="1">Multi-pass membrane protein</topology>
    </subcellularLocation>
</comment>
<dbReference type="InterPro" id="IPR003688">
    <property type="entry name" value="TraG/VirD4"/>
</dbReference>
<evidence type="ECO:0000313" key="9">
    <source>
        <dbReference type="EMBL" id="TWR24786.1"/>
    </source>
</evidence>
<keyword evidence="5 7" id="KW-1133">Transmembrane helix</keyword>
<comment type="caution">
    <text evidence="9">The sequence shown here is derived from an EMBL/GenBank/DDBJ whole genome shotgun (WGS) entry which is preliminary data.</text>
</comment>
<organism evidence="9 10">
    <name type="scientific">Mucilaginibacter pallidiroseus</name>
    <dbReference type="NCBI Taxonomy" id="2599295"/>
    <lineage>
        <taxon>Bacteria</taxon>
        <taxon>Pseudomonadati</taxon>
        <taxon>Bacteroidota</taxon>
        <taxon>Sphingobacteriia</taxon>
        <taxon>Sphingobacteriales</taxon>
        <taxon>Sphingobacteriaceae</taxon>
        <taxon>Mucilaginibacter</taxon>
    </lineage>
</organism>
<dbReference type="Proteomes" id="UP000320042">
    <property type="component" value="Unassembled WGS sequence"/>
</dbReference>
<reference evidence="9 10" key="1">
    <citation type="submission" date="2019-07" db="EMBL/GenBank/DDBJ databases">
        <authorList>
            <person name="Kim J."/>
        </authorList>
    </citation>
    <scope>NUCLEOTIDE SEQUENCE [LARGE SCALE GENOMIC DNA]</scope>
    <source>
        <strain evidence="10">dk17</strain>
    </source>
</reference>
<feature type="transmembrane region" description="Helical" evidence="7">
    <location>
        <begin position="93"/>
        <end position="116"/>
    </location>
</feature>
<evidence type="ECO:0000256" key="4">
    <source>
        <dbReference type="ARBA" id="ARBA00022692"/>
    </source>
</evidence>
<proteinExistence type="inferred from homology"/>
<accession>A0A563TZJ2</accession>
<dbReference type="GO" id="GO:0005886">
    <property type="term" value="C:plasma membrane"/>
    <property type="evidence" value="ECO:0007669"/>
    <property type="project" value="UniProtKB-SubCell"/>
</dbReference>
<dbReference type="Pfam" id="PF02534">
    <property type="entry name" value="T4SS-DNA_transf"/>
    <property type="match status" value="1"/>
</dbReference>
<evidence type="ECO:0000313" key="10">
    <source>
        <dbReference type="Proteomes" id="UP000320042"/>
    </source>
</evidence>
<evidence type="ECO:0000256" key="1">
    <source>
        <dbReference type="ARBA" id="ARBA00004651"/>
    </source>
</evidence>
<comment type="similarity">
    <text evidence="2">Belongs to the VirD4/TraG family.</text>
</comment>
<dbReference type="AlphaFoldDB" id="A0A563TZJ2"/>
<dbReference type="InterPro" id="IPR027417">
    <property type="entry name" value="P-loop_NTPase"/>
</dbReference>
<evidence type="ECO:0000259" key="8">
    <source>
        <dbReference type="Pfam" id="PF14293"/>
    </source>
</evidence>
<keyword evidence="10" id="KW-1185">Reference proteome</keyword>
<dbReference type="SUPFAM" id="SSF52540">
    <property type="entry name" value="P-loop containing nucleoside triphosphate hydrolases"/>
    <property type="match status" value="1"/>
</dbReference>
<name>A0A563TZJ2_9SPHI</name>
<evidence type="ECO:0000256" key="6">
    <source>
        <dbReference type="ARBA" id="ARBA00023136"/>
    </source>
</evidence>
<gene>
    <name evidence="9" type="ORF">FPZ43_17985</name>
</gene>
<feature type="transmembrane region" description="Helical" evidence="7">
    <location>
        <begin position="57"/>
        <end position="81"/>
    </location>
</feature>
<evidence type="ECO:0000256" key="3">
    <source>
        <dbReference type="ARBA" id="ARBA00022475"/>
    </source>
</evidence>
<feature type="domain" description="YWFCY" evidence="8">
    <location>
        <begin position="5"/>
        <end position="148"/>
    </location>
</feature>
<feature type="transmembrane region" description="Helical" evidence="7">
    <location>
        <begin position="122"/>
        <end position="144"/>
    </location>
</feature>
<dbReference type="InterPro" id="IPR051539">
    <property type="entry name" value="T4SS-coupling_protein"/>
</dbReference>
<dbReference type="Gene3D" id="3.40.50.300">
    <property type="entry name" value="P-loop containing nucleotide triphosphate hydrolases"/>
    <property type="match status" value="2"/>
</dbReference>
<dbReference type="Pfam" id="PF14293">
    <property type="entry name" value="YWFCY"/>
    <property type="match status" value="1"/>
</dbReference>
<dbReference type="PANTHER" id="PTHR37937">
    <property type="entry name" value="CONJUGATIVE TRANSFER: DNA TRANSPORT"/>
    <property type="match status" value="1"/>
</dbReference>
<keyword evidence="3" id="KW-1003">Cell membrane</keyword>
<dbReference type="CDD" id="cd01127">
    <property type="entry name" value="TrwB_TraG_TraD_VirD4"/>
    <property type="match status" value="1"/>
</dbReference>
<feature type="transmembrane region" description="Helical" evidence="7">
    <location>
        <begin position="19"/>
        <end position="37"/>
    </location>
</feature>
<evidence type="ECO:0000256" key="5">
    <source>
        <dbReference type="ARBA" id="ARBA00022989"/>
    </source>
</evidence>
<evidence type="ECO:0000256" key="7">
    <source>
        <dbReference type="SAM" id="Phobius"/>
    </source>
</evidence>
<dbReference type="InterPro" id="IPR025988">
    <property type="entry name" value="YWFCY_dom"/>
</dbReference>
<dbReference type="NCBIfam" id="NF041326">
    <property type="entry name" value="Bacteroid_MobC"/>
    <property type="match status" value="1"/>
</dbReference>
<dbReference type="RefSeq" id="WP_146383314.1">
    <property type="nucleotide sequence ID" value="NZ_VOEJ01000010.1"/>
</dbReference>
<dbReference type="PANTHER" id="PTHR37937:SF1">
    <property type="entry name" value="CONJUGATIVE TRANSFER: DNA TRANSPORT"/>
    <property type="match status" value="1"/>
</dbReference>
<sequence length="644" mass="73072">MQTGENEQALRRIIDFTRFISLAILFLHFYLTCYSAFQQWGLTQSIVDSILLPVSKMAIFKSTMLAKLAALITLMISLLGTKGKKDEKIKARSALAFAVIGLLLYFLSAVFLKAHYSFAVRALLYISITSFGYLFMLSGISALFRILKLKLANDIFNKANESFPQEERYLDHEYSINLPAVYHYKGKVRNSWINIINPFRGTLIGGSPGSGKSYFVIRHIITQHISKGFSMLIYDFKYDDLTKIAYNALLKYGHLYKVRPTFYVINLEQIMHRANPLEPETMLDITDAIDASRTIMLGLNREWIKKQGDFFVESPINFITAIMWFLRKYQDGRFCTLPHVIELAQVDYKDLFEVLLQEPEIEVLINPFISAWQNEAFEQLEGQVASAKISLARLSSPQLYYVLSGDDFSFDINNPDEPKIVCLANNPQKSQVNGAVLSLYINRINKLVNQKNRQKCSMIFDEFPTIYFNGIDHLIATARSNKVAVTLAVQDYSQLKKDYGRDQAEVIMNIVGNIVCGQVTGDTAKQLSERFGKINQQKESVSINSQDTSISRSTQLDFAIPASKIAGLSSGEFVGMVSDDPTNKIELKVFHNEIQNDHLALNKEELAYKTIPSVRNIDQATILQNYQQIKDDIKVIVQSVIVNS</sequence>